<dbReference type="AlphaFoldDB" id="A0A2N1M9C1"/>
<dbReference type="SUPFAM" id="SSF57756">
    <property type="entry name" value="Retrovirus zinc finger-like domains"/>
    <property type="match status" value="1"/>
</dbReference>
<name>A0A2N1M9C1_9GLOM</name>
<evidence type="ECO:0000313" key="1">
    <source>
        <dbReference type="EMBL" id="PKK58234.1"/>
    </source>
</evidence>
<dbReference type="VEuPathDB" id="FungiDB:FUN_012801"/>
<evidence type="ECO:0000313" key="2">
    <source>
        <dbReference type="Proteomes" id="UP000233469"/>
    </source>
</evidence>
<organism evidence="1 2">
    <name type="scientific">Rhizophagus irregularis</name>
    <dbReference type="NCBI Taxonomy" id="588596"/>
    <lineage>
        <taxon>Eukaryota</taxon>
        <taxon>Fungi</taxon>
        <taxon>Fungi incertae sedis</taxon>
        <taxon>Mucoromycota</taxon>
        <taxon>Glomeromycotina</taxon>
        <taxon>Glomeromycetes</taxon>
        <taxon>Glomerales</taxon>
        <taxon>Glomeraceae</taxon>
        <taxon>Rhizophagus</taxon>
    </lineage>
</organism>
<dbReference type="EMBL" id="LLXL01003734">
    <property type="protein sequence ID" value="PKK58234.1"/>
    <property type="molecule type" value="Genomic_DNA"/>
</dbReference>
<gene>
    <name evidence="1" type="ORF">RhiirC2_720683</name>
</gene>
<reference evidence="1 2" key="2">
    <citation type="submission" date="2017-10" db="EMBL/GenBank/DDBJ databases">
        <title>Extensive intraspecific genome diversity in a model arbuscular mycorrhizal fungus.</title>
        <authorList>
            <person name="Chen E.C.H."/>
            <person name="Morin E."/>
            <person name="Baudet D."/>
            <person name="Noel J."/>
            <person name="Ndikumana S."/>
            <person name="Charron P."/>
            <person name="St-Onge C."/>
            <person name="Giorgi J."/>
            <person name="Grigoriev I.V."/>
            <person name="Roux C."/>
            <person name="Martin F.M."/>
            <person name="Corradi N."/>
        </authorList>
    </citation>
    <scope>NUCLEOTIDE SEQUENCE [LARGE SCALE GENOMIC DNA]</scope>
    <source>
        <strain evidence="1 2">C2</strain>
    </source>
</reference>
<dbReference type="GO" id="GO:0003676">
    <property type="term" value="F:nucleic acid binding"/>
    <property type="evidence" value="ECO:0007669"/>
    <property type="project" value="InterPro"/>
</dbReference>
<dbReference type="GO" id="GO:0008270">
    <property type="term" value="F:zinc ion binding"/>
    <property type="evidence" value="ECO:0007669"/>
    <property type="project" value="InterPro"/>
</dbReference>
<dbReference type="VEuPathDB" id="FungiDB:FUN_023002"/>
<protein>
    <recommendedName>
        <fullName evidence="3">CCHC-type domain-containing protein</fullName>
    </recommendedName>
</protein>
<proteinExistence type="predicted"/>
<dbReference type="Proteomes" id="UP000233469">
    <property type="component" value="Unassembled WGS sequence"/>
</dbReference>
<dbReference type="InterPro" id="IPR036875">
    <property type="entry name" value="Znf_CCHC_sf"/>
</dbReference>
<accession>A0A2N1M9C1</accession>
<sequence length="319" mass="37461">MFDVIEAIDIRMQKKALNKSFLAWKYKTIAYYQPFVVETFFSKINSVIQKYLTPHIIEEIHKQMCESVLYKCEKLEINDAFEFNEDQSDQAMLNEDESSDQKDEVINITEDYYDFRQAYLNALLNSISRESIDKIWRIVLYIAFNLYQHIIIFNDDIIIMFKKFRSINMYKKKCIMVESWVILKKALNYSLDDDDENNLDDFILSYIAKRVEEREARYQSTTTNEIQPSNNIIKSKDGCVYNVSNIKDSTVRQGKGRPPTKRLKAFNEVHNKVGSTSTSQQINISCEENEINGRRCRLCHKTGQYALKCPNKENTIVNG</sequence>
<evidence type="ECO:0008006" key="3">
    <source>
        <dbReference type="Google" id="ProtNLM"/>
    </source>
</evidence>
<dbReference type="VEuPathDB" id="FungiDB:RhiirFUN_002507"/>
<dbReference type="VEuPathDB" id="FungiDB:RhiirA1_390693"/>
<reference evidence="1 2" key="1">
    <citation type="submission" date="2016-04" db="EMBL/GenBank/DDBJ databases">
        <title>Genome analyses suggest a sexual origin of heterokaryosis in a supposedly ancient asexual fungus.</title>
        <authorList>
            <person name="Ropars J."/>
            <person name="Sedzielewska K."/>
            <person name="Noel J."/>
            <person name="Charron P."/>
            <person name="Farinelli L."/>
            <person name="Marton T."/>
            <person name="Kruger M."/>
            <person name="Pelin A."/>
            <person name="Brachmann A."/>
            <person name="Corradi N."/>
        </authorList>
    </citation>
    <scope>NUCLEOTIDE SEQUENCE [LARGE SCALE GENOMIC DNA]</scope>
    <source>
        <strain evidence="1 2">C2</strain>
    </source>
</reference>
<comment type="caution">
    <text evidence="1">The sequence shown here is derived from an EMBL/GenBank/DDBJ whole genome shotgun (WGS) entry which is preliminary data.</text>
</comment>